<dbReference type="Pfam" id="PF01695">
    <property type="entry name" value="IstB_IS21"/>
    <property type="match status" value="1"/>
</dbReference>
<dbReference type="PIRSF" id="PIRSF003073">
    <property type="entry name" value="DNAC_TnpB_IstB"/>
    <property type="match status" value="1"/>
</dbReference>
<proteinExistence type="inferred from homology"/>
<dbReference type="InterPro" id="IPR027417">
    <property type="entry name" value="P-loop_NTPase"/>
</dbReference>
<feature type="domain" description="AAA+ ATPase" evidence="4">
    <location>
        <begin position="99"/>
        <end position="232"/>
    </location>
</feature>
<dbReference type="InterPro" id="IPR028350">
    <property type="entry name" value="DNAC/IstB-like"/>
</dbReference>
<evidence type="ECO:0000313" key="6">
    <source>
        <dbReference type="Proteomes" id="UP000570493"/>
    </source>
</evidence>
<evidence type="ECO:0000256" key="3">
    <source>
        <dbReference type="ARBA" id="ARBA00022840"/>
    </source>
</evidence>
<dbReference type="NCBIfam" id="NF038214">
    <property type="entry name" value="IS21_help_AAA"/>
    <property type="match status" value="1"/>
</dbReference>
<comment type="caution">
    <text evidence="5">The sequence shown here is derived from an EMBL/GenBank/DDBJ whole genome shotgun (WGS) entry which is preliminary data.</text>
</comment>
<evidence type="ECO:0000259" key="4">
    <source>
        <dbReference type="SMART" id="SM00382"/>
    </source>
</evidence>
<dbReference type="InterPro" id="IPR002611">
    <property type="entry name" value="IstB_ATP-bd"/>
</dbReference>
<dbReference type="Gene3D" id="3.40.50.300">
    <property type="entry name" value="P-loop containing nucleotide triphosphate hydrolases"/>
    <property type="match status" value="1"/>
</dbReference>
<reference evidence="5" key="1">
    <citation type="submission" date="2020-04" db="EMBL/GenBank/DDBJ databases">
        <title>Genome Sequencing for Pseudoaltermonas arctica.</title>
        <authorList>
            <person name="Elkins N.S."/>
        </authorList>
    </citation>
    <scope>NUCLEOTIDE SEQUENCE [LARGE SCALE GENOMIC DNA]</scope>
    <source>
        <strain evidence="5">NEC-BIFX-2020_0012</strain>
    </source>
</reference>
<dbReference type="PANTHER" id="PTHR30050:SF4">
    <property type="entry name" value="ATP-BINDING PROTEIN RV3427C IN INSERTION SEQUENCE-RELATED"/>
    <property type="match status" value="1"/>
</dbReference>
<dbReference type="SMART" id="SM00382">
    <property type="entry name" value="AAA"/>
    <property type="match status" value="1"/>
</dbReference>
<keyword evidence="2" id="KW-0547">Nucleotide-binding</keyword>
<evidence type="ECO:0000313" key="5">
    <source>
        <dbReference type="EMBL" id="NMM42153.1"/>
    </source>
</evidence>
<keyword evidence="6" id="KW-1185">Reference proteome</keyword>
<gene>
    <name evidence="5" type="ORF">HHO47_15335</name>
</gene>
<protein>
    <submittedName>
        <fullName evidence="5">ATP-binding protein</fullName>
    </submittedName>
</protein>
<dbReference type="Proteomes" id="UP000570493">
    <property type="component" value="Unassembled WGS sequence"/>
</dbReference>
<dbReference type="SUPFAM" id="SSF52540">
    <property type="entry name" value="P-loop containing nucleoside triphosphate hydrolases"/>
    <property type="match status" value="1"/>
</dbReference>
<sequence>MLLQQTIEHLNTLKLYGMTAELQRQLNSPDSLRLVFDERLALLSDAEINDREARRQNRARKAAKLTLTHACVEDINFQASRGLDREQVKSLFDCEWLTRSQHILLTGQTGVGKSYIACAFAQQAMRKGYAVLFYRTPRLLEDMEIARLDGSLPKFRMRLLKFKLLILDDWALVPLNDYGKQDLLEIIEDRTGKGSLIITSQLPVEKWHEYIGEPTFADAIMDRIIHRAHKISMHGQSMRKEFDPTTGVHCDGE</sequence>
<dbReference type="PANTHER" id="PTHR30050">
    <property type="entry name" value="CHROMOSOMAL REPLICATION INITIATOR PROTEIN DNAA"/>
    <property type="match status" value="1"/>
</dbReference>
<evidence type="ECO:0000256" key="2">
    <source>
        <dbReference type="ARBA" id="ARBA00022741"/>
    </source>
</evidence>
<dbReference type="RefSeq" id="WP_169021088.1">
    <property type="nucleotide sequence ID" value="NZ_JABBMT010000030.1"/>
</dbReference>
<dbReference type="GO" id="GO:0006260">
    <property type="term" value="P:DNA replication"/>
    <property type="evidence" value="ECO:0007669"/>
    <property type="project" value="TreeGrafter"/>
</dbReference>
<accession>A0A7Y0DV96</accession>
<keyword evidence="3 5" id="KW-0067">ATP-binding</keyword>
<dbReference type="InterPro" id="IPR003593">
    <property type="entry name" value="AAA+_ATPase"/>
</dbReference>
<dbReference type="EMBL" id="JABBMT010000030">
    <property type="protein sequence ID" value="NMM42153.1"/>
    <property type="molecule type" value="Genomic_DNA"/>
</dbReference>
<dbReference type="InterPro" id="IPR047661">
    <property type="entry name" value="IstB"/>
</dbReference>
<organism evidence="5 6">
    <name type="scientific">Pseudoalteromonas arctica</name>
    <dbReference type="NCBI Taxonomy" id="394751"/>
    <lineage>
        <taxon>Bacteria</taxon>
        <taxon>Pseudomonadati</taxon>
        <taxon>Pseudomonadota</taxon>
        <taxon>Gammaproteobacteria</taxon>
        <taxon>Alteromonadales</taxon>
        <taxon>Pseudoalteromonadaceae</taxon>
        <taxon>Pseudoalteromonas</taxon>
    </lineage>
</organism>
<dbReference type="InterPro" id="IPR025662">
    <property type="entry name" value="Sigma_54_int_dom_ATP-bd_1"/>
</dbReference>
<dbReference type="PROSITE" id="PS00675">
    <property type="entry name" value="SIGMA54_INTERACT_1"/>
    <property type="match status" value="1"/>
</dbReference>
<comment type="similarity">
    <text evidence="1">Belongs to the IS21/IS1162 putative ATP-binding protein family.</text>
</comment>
<dbReference type="AlphaFoldDB" id="A0A7Y0DV96"/>
<dbReference type="CDD" id="cd00009">
    <property type="entry name" value="AAA"/>
    <property type="match status" value="1"/>
</dbReference>
<evidence type="ECO:0000256" key="1">
    <source>
        <dbReference type="ARBA" id="ARBA00008059"/>
    </source>
</evidence>
<name>A0A7Y0DV96_9GAMM</name>
<dbReference type="GO" id="GO:0005524">
    <property type="term" value="F:ATP binding"/>
    <property type="evidence" value="ECO:0007669"/>
    <property type="project" value="UniProtKB-KW"/>
</dbReference>